<dbReference type="GO" id="GO:0004029">
    <property type="term" value="F:aldehyde dehydrogenase (NAD+) activity"/>
    <property type="evidence" value="ECO:0007669"/>
    <property type="project" value="TreeGrafter"/>
</dbReference>
<comment type="caution">
    <text evidence="3">The sequence shown here is derived from an EMBL/GenBank/DDBJ whole genome shotgun (WGS) entry which is preliminary data.</text>
</comment>
<sequence>MKKSRREFIGISAMLGLSSMLHASPFNQLINIEPSNKKLKILILGGTSFLGPHQISYALQRGHEVSIFSRGKTKPKIYSELFSKVEQLVGDREDNLDALKNRTWDVVIDNSGRKTKWTEDAAKLLVDHIKYYMYTSSVSVYYPFLGDDFSETRDVVTEIPEDASEDEKPTYGYGVMKATSELAAIKTFGADRTFVVRPHLIVGPGDPTDRFPYWLARIEKGGDFIIPGTKDEVVQYIDVRDLAEWMIRLVENETTGIYNGAGPGFELTTNAFVHGIHASYNCPINYIQIDDFVFLKENSIIGIQPWVIQLPKYAGMSKTDTRKSIESGLTFRSLSDTVSVTKDWWYSDAVSQERRDNILSGERSFMKREKEILKKWKAKKG</sequence>
<organism evidence="3 4">
    <name type="scientific">Seonamhaeicola maritimus</name>
    <dbReference type="NCBI Taxonomy" id="2591822"/>
    <lineage>
        <taxon>Bacteria</taxon>
        <taxon>Pseudomonadati</taxon>
        <taxon>Bacteroidota</taxon>
        <taxon>Flavobacteriia</taxon>
        <taxon>Flavobacteriales</taxon>
        <taxon>Flavobacteriaceae</taxon>
    </lineage>
</organism>
<dbReference type="AlphaFoldDB" id="A0A5C7GKY9"/>
<dbReference type="OrthoDB" id="9809586at2"/>
<dbReference type="EMBL" id="VRKQ01000008">
    <property type="protein sequence ID" value="TXG39149.1"/>
    <property type="molecule type" value="Genomic_DNA"/>
</dbReference>
<evidence type="ECO:0000256" key="1">
    <source>
        <dbReference type="SAM" id="SignalP"/>
    </source>
</evidence>
<protein>
    <submittedName>
        <fullName evidence="3">NAD-dependent epimerase/dehydratase family protein</fullName>
    </submittedName>
</protein>
<gene>
    <name evidence="3" type="ORF">FUA22_04530</name>
</gene>
<dbReference type="Gene3D" id="3.40.50.720">
    <property type="entry name" value="NAD(P)-binding Rossmann-like Domain"/>
    <property type="match status" value="1"/>
</dbReference>
<feature type="signal peptide" evidence="1">
    <location>
        <begin position="1"/>
        <end position="23"/>
    </location>
</feature>
<dbReference type="Pfam" id="PF01370">
    <property type="entry name" value="Epimerase"/>
    <property type="match status" value="1"/>
</dbReference>
<evidence type="ECO:0000313" key="4">
    <source>
        <dbReference type="Proteomes" id="UP000321080"/>
    </source>
</evidence>
<dbReference type="Proteomes" id="UP000321080">
    <property type="component" value="Unassembled WGS sequence"/>
</dbReference>
<dbReference type="SUPFAM" id="SSF51735">
    <property type="entry name" value="NAD(P)-binding Rossmann-fold domains"/>
    <property type="match status" value="1"/>
</dbReference>
<evidence type="ECO:0000259" key="2">
    <source>
        <dbReference type="Pfam" id="PF01370"/>
    </source>
</evidence>
<dbReference type="InterPro" id="IPR036291">
    <property type="entry name" value="NAD(P)-bd_dom_sf"/>
</dbReference>
<accession>A0A5C7GKY9</accession>
<dbReference type="InterPro" id="IPR001509">
    <property type="entry name" value="Epimerase_deHydtase"/>
</dbReference>
<keyword evidence="1" id="KW-0732">Signal</keyword>
<keyword evidence="4" id="KW-1185">Reference proteome</keyword>
<dbReference type="InterPro" id="IPR051783">
    <property type="entry name" value="NAD(P)-dependent_oxidoreduct"/>
</dbReference>
<reference evidence="3 4" key="1">
    <citation type="submission" date="2019-08" db="EMBL/GenBank/DDBJ databases">
        <title>Seonamhaeicola sediminis sp. nov., isolated from marine sediment.</title>
        <authorList>
            <person name="Cao W.R."/>
        </authorList>
    </citation>
    <scope>NUCLEOTIDE SEQUENCE [LARGE SCALE GENOMIC DNA]</scope>
    <source>
        <strain evidence="3 4">1505</strain>
    </source>
</reference>
<name>A0A5C7GKY9_9FLAO</name>
<dbReference type="RefSeq" id="WP_147766628.1">
    <property type="nucleotide sequence ID" value="NZ_VRKQ01000008.1"/>
</dbReference>
<dbReference type="PANTHER" id="PTHR48079">
    <property type="entry name" value="PROTEIN YEEZ"/>
    <property type="match status" value="1"/>
</dbReference>
<dbReference type="GO" id="GO:0005737">
    <property type="term" value="C:cytoplasm"/>
    <property type="evidence" value="ECO:0007669"/>
    <property type="project" value="TreeGrafter"/>
</dbReference>
<proteinExistence type="predicted"/>
<feature type="chain" id="PRO_5023142657" evidence="1">
    <location>
        <begin position="24"/>
        <end position="381"/>
    </location>
</feature>
<evidence type="ECO:0000313" key="3">
    <source>
        <dbReference type="EMBL" id="TXG39149.1"/>
    </source>
</evidence>
<dbReference type="PANTHER" id="PTHR48079:SF6">
    <property type="entry name" value="NAD(P)-BINDING DOMAIN-CONTAINING PROTEIN-RELATED"/>
    <property type="match status" value="1"/>
</dbReference>
<feature type="domain" description="NAD-dependent epimerase/dehydratase" evidence="2">
    <location>
        <begin position="41"/>
        <end position="259"/>
    </location>
</feature>